<sequence>MFTRLDSPSIVALCGSQQPQDGIFHFLILTHDPNTSPNVESEEREKERDKHIFSECIVERNAIEIGNVSRGWCVEEVRPVWLRAVGGAQPQSDGSSSVSRCGGERTERSCAPAPGSLPHIYGSKTTTDRPAGSSGAAWSWCLLTDGRHSQTVCLSNMQGAAVDGMPTTTDTKHANAEPPTILSLLVSAWCSATTVTHPPSVSSNSSVPTAVLDAVMDDVADSGGPRCL</sequence>
<proteinExistence type="predicted"/>
<protein>
    <submittedName>
        <fullName evidence="2">Uncharacterized protein</fullName>
    </submittedName>
</protein>
<dbReference type="EMBL" id="CM014084">
    <property type="protein sequence ID" value="TKS73857.1"/>
    <property type="molecule type" value="Genomic_DNA"/>
</dbReference>
<dbReference type="Proteomes" id="UP000298787">
    <property type="component" value="Chromosome 7"/>
</dbReference>
<name>A0A4U5UGP9_COLLU</name>
<evidence type="ECO:0000313" key="2">
    <source>
        <dbReference type="EMBL" id="TKS73857.1"/>
    </source>
</evidence>
<gene>
    <name evidence="2" type="ORF">D9C73_007938</name>
</gene>
<reference evidence="2 3" key="1">
    <citation type="submission" date="2019-01" db="EMBL/GenBank/DDBJ databases">
        <title>Genome Assembly of Collichthys lucidus.</title>
        <authorList>
            <person name="Cai M."/>
            <person name="Xiao S."/>
        </authorList>
    </citation>
    <scope>NUCLEOTIDE SEQUENCE [LARGE SCALE GENOMIC DNA]</scope>
    <source>
        <strain evidence="2">JT15FE1705JMU</strain>
        <tissue evidence="2">Muscle</tissue>
    </source>
</reference>
<organism evidence="2 3">
    <name type="scientific">Collichthys lucidus</name>
    <name type="common">Big head croaker</name>
    <name type="synonym">Sciaena lucida</name>
    <dbReference type="NCBI Taxonomy" id="240159"/>
    <lineage>
        <taxon>Eukaryota</taxon>
        <taxon>Metazoa</taxon>
        <taxon>Chordata</taxon>
        <taxon>Craniata</taxon>
        <taxon>Vertebrata</taxon>
        <taxon>Euteleostomi</taxon>
        <taxon>Actinopterygii</taxon>
        <taxon>Neopterygii</taxon>
        <taxon>Teleostei</taxon>
        <taxon>Neoteleostei</taxon>
        <taxon>Acanthomorphata</taxon>
        <taxon>Eupercaria</taxon>
        <taxon>Sciaenidae</taxon>
        <taxon>Collichthys</taxon>
    </lineage>
</organism>
<accession>A0A4U5UGP9</accession>
<dbReference type="AlphaFoldDB" id="A0A4U5UGP9"/>
<feature type="region of interest" description="Disordered" evidence="1">
    <location>
        <begin position="87"/>
        <end position="132"/>
    </location>
</feature>
<feature type="compositionally biased region" description="Polar residues" evidence="1">
    <location>
        <begin position="89"/>
        <end position="99"/>
    </location>
</feature>
<evidence type="ECO:0000256" key="1">
    <source>
        <dbReference type="SAM" id="MobiDB-lite"/>
    </source>
</evidence>
<evidence type="ECO:0000313" key="3">
    <source>
        <dbReference type="Proteomes" id="UP000298787"/>
    </source>
</evidence>
<keyword evidence="3" id="KW-1185">Reference proteome</keyword>